<dbReference type="InterPro" id="IPR007318">
    <property type="entry name" value="Phopholipid_MeTrfase"/>
</dbReference>
<dbReference type="EMBL" id="JADKGY010000035">
    <property type="protein sequence ID" value="MBK9985333.1"/>
    <property type="molecule type" value="Genomic_DNA"/>
</dbReference>
<evidence type="ECO:0000256" key="5">
    <source>
        <dbReference type="SAM" id="Phobius"/>
    </source>
</evidence>
<feature type="transmembrane region" description="Helical" evidence="5">
    <location>
        <begin position="39"/>
        <end position="59"/>
    </location>
</feature>
<evidence type="ECO:0000313" key="7">
    <source>
        <dbReference type="Proteomes" id="UP000808337"/>
    </source>
</evidence>
<sequence>MTRPATKDILFVSGQLLLFILYVVPLFSFPFHINTVIRYISLILAIFGVLIMGLAILQLNKNLTPFPTPKEDGTLIQNGVYKFIRHPIYTGIILIAIGFGLFHQSLWEIFIGIVLWVLFYFKSSYEEKLLSKHFLNYTAYTKTTGRFFPFV</sequence>
<dbReference type="GO" id="GO:0012505">
    <property type="term" value="C:endomembrane system"/>
    <property type="evidence" value="ECO:0007669"/>
    <property type="project" value="UniProtKB-SubCell"/>
</dbReference>
<evidence type="ECO:0000313" key="6">
    <source>
        <dbReference type="EMBL" id="MBK9985333.1"/>
    </source>
</evidence>
<keyword evidence="2 5" id="KW-0812">Transmembrane</keyword>
<accession>A0A9D7XUU8</accession>
<evidence type="ECO:0000256" key="3">
    <source>
        <dbReference type="ARBA" id="ARBA00022989"/>
    </source>
</evidence>
<feature type="transmembrane region" description="Helical" evidence="5">
    <location>
        <begin position="105"/>
        <end position="121"/>
    </location>
</feature>
<evidence type="ECO:0000256" key="4">
    <source>
        <dbReference type="ARBA" id="ARBA00023136"/>
    </source>
</evidence>
<dbReference type="GO" id="GO:0004671">
    <property type="term" value="F:protein C-terminal S-isoprenylcysteine carboxyl O-methyltransferase activity"/>
    <property type="evidence" value="ECO:0007669"/>
    <property type="project" value="TreeGrafter"/>
</dbReference>
<protein>
    <submittedName>
        <fullName evidence="6">Isoprenylcysteine carboxylmethyltransferase family protein</fullName>
    </submittedName>
</protein>
<dbReference type="Gene3D" id="1.20.120.1630">
    <property type="match status" value="1"/>
</dbReference>
<keyword evidence="4 5" id="KW-0472">Membrane</keyword>
<name>A0A9D7XUU8_9BACT</name>
<organism evidence="6 7">
    <name type="scientific">Candidatus Opimibacter skivensis</name>
    <dbReference type="NCBI Taxonomy" id="2982028"/>
    <lineage>
        <taxon>Bacteria</taxon>
        <taxon>Pseudomonadati</taxon>
        <taxon>Bacteroidota</taxon>
        <taxon>Saprospiria</taxon>
        <taxon>Saprospirales</taxon>
        <taxon>Saprospiraceae</taxon>
        <taxon>Candidatus Opimibacter</taxon>
    </lineage>
</organism>
<comment type="caution">
    <text evidence="6">The sequence shown here is derived from an EMBL/GenBank/DDBJ whole genome shotgun (WGS) entry which is preliminary data.</text>
</comment>
<feature type="transmembrane region" description="Helical" evidence="5">
    <location>
        <begin position="80"/>
        <end position="99"/>
    </location>
</feature>
<comment type="subcellular location">
    <subcellularLocation>
        <location evidence="1">Endomembrane system</location>
        <topology evidence="1">Multi-pass membrane protein</topology>
    </subcellularLocation>
</comment>
<evidence type="ECO:0000256" key="2">
    <source>
        <dbReference type="ARBA" id="ARBA00022692"/>
    </source>
</evidence>
<gene>
    <name evidence="6" type="ORF">IPP15_23840</name>
</gene>
<dbReference type="Proteomes" id="UP000808337">
    <property type="component" value="Unassembled WGS sequence"/>
</dbReference>
<reference evidence="6 7" key="1">
    <citation type="submission" date="2020-10" db="EMBL/GenBank/DDBJ databases">
        <title>Connecting structure to function with the recovery of over 1000 high-quality activated sludge metagenome-assembled genomes encoding full-length rRNA genes using long-read sequencing.</title>
        <authorList>
            <person name="Singleton C.M."/>
            <person name="Petriglieri F."/>
            <person name="Kristensen J.M."/>
            <person name="Kirkegaard R.H."/>
            <person name="Michaelsen T.Y."/>
            <person name="Andersen M.H."/>
            <person name="Karst S.M."/>
            <person name="Dueholm M.S."/>
            <person name="Nielsen P.H."/>
            <person name="Albertsen M."/>
        </authorList>
    </citation>
    <scope>NUCLEOTIDE SEQUENCE [LARGE SCALE GENOMIC DNA]</scope>
    <source>
        <strain evidence="6">Ribe_18-Q3-R11-54_MAXAC.273</strain>
    </source>
</reference>
<dbReference type="PANTHER" id="PTHR12714:SF26">
    <property type="entry name" value="ISOPRENYLCYSTEINE CARBOXYLMETHYLTRANSFERASE FAMILY PROTEIN"/>
    <property type="match status" value="1"/>
</dbReference>
<keyword evidence="3 5" id="KW-1133">Transmembrane helix</keyword>
<dbReference type="PANTHER" id="PTHR12714">
    <property type="entry name" value="PROTEIN-S ISOPRENYLCYSTEINE O-METHYLTRANSFERASE"/>
    <property type="match status" value="1"/>
</dbReference>
<dbReference type="Pfam" id="PF04191">
    <property type="entry name" value="PEMT"/>
    <property type="match status" value="1"/>
</dbReference>
<feature type="transmembrane region" description="Helical" evidence="5">
    <location>
        <begin position="9"/>
        <end position="33"/>
    </location>
</feature>
<proteinExistence type="predicted"/>
<evidence type="ECO:0000256" key="1">
    <source>
        <dbReference type="ARBA" id="ARBA00004127"/>
    </source>
</evidence>
<dbReference type="AlphaFoldDB" id="A0A9D7XUU8"/>